<evidence type="ECO:0008006" key="3">
    <source>
        <dbReference type="Google" id="ProtNLM"/>
    </source>
</evidence>
<proteinExistence type="predicted"/>
<reference evidence="2" key="1">
    <citation type="journal article" date="2019" name="Int. J. Syst. Evol. Microbiol.">
        <title>The Global Catalogue of Microorganisms (GCM) 10K type strain sequencing project: providing services to taxonomists for standard genome sequencing and annotation.</title>
        <authorList>
            <consortium name="The Broad Institute Genomics Platform"/>
            <consortium name="The Broad Institute Genome Sequencing Center for Infectious Disease"/>
            <person name="Wu L."/>
            <person name="Ma J."/>
        </authorList>
    </citation>
    <scope>NUCLEOTIDE SEQUENCE [LARGE SCALE GENOMIC DNA]</scope>
    <source>
        <strain evidence="2">JCM 14370</strain>
    </source>
</reference>
<name>A0ABQ2D1Y7_9DEIO</name>
<protein>
    <recommendedName>
        <fullName evidence="3">HNH nuclease domain-containing protein</fullName>
    </recommendedName>
</protein>
<dbReference type="Gene3D" id="1.10.30.50">
    <property type="match status" value="1"/>
</dbReference>
<keyword evidence="2" id="KW-1185">Reference proteome</keyword>
<dbReference type="Proteomes" id="UP000632222">
    <property type="component" value="Unassembled WGS sequence"/>
</dbReference>
<dbReference type="RefSeq" id="WP_189002756.1">
    <property type="nucleotide sequence ID" value="NZ_BMOD01000007.1"/>
</dbReference>
<dbReference type="InterPro" id="IPR003615">
    <property type="entry name" value="HNH_nuc"/>
</dbReference>
<gene>
    <name evidence="1" type="ORF">GCM10008938_22150</name>
</gene>
<organism evidence="1 2">
    <name type="scientific">Deinococcus roseus</name>
    <dbReference type="NCBI Taxonomy" id="392414"/>
    <lineage>
        <taxon>Bacteria</taxon>
        <taxon>Thermotogati</taxon>
        <taxon>Deinococcota</taxon>
        <taxon>Deinococci</taxon>
        <taxon>Deinococcales</taxon>
        <taxon>Deinococcaceae</taxon>
        <taxon>Deinococcus</taxon>
    </lineage>
</organism>
<dbReference type="CDD" id="cd00085">
    <property type="entry name" value="HNHc"/>
    <property type="match status" value="1"/>
</dbReference>
<sequence length="380" mass="43381">MNARRTLAYLLRNEHKTNTYKFALVRALNDLALGYCALKVPEPHVAVPLRRIAEHWLSYYWAFCAPGKPVLQGPVPVRDGVPRQDISFRHSLSELRATVESAGLLGSDAAGGHLVHQMVQIKSQTLLPGLPSLYQQVLKDIMVAVKKPVEFAGVGESHSLFLKPGRLRELQHITPLPESHPLDVCVPVPAEIWQELQENSLLIESLTLQEWARFVGDVRQEPCSRGEAFELLTLAPSERTSLSYERNQLRILMLEGLLTECPWSRKPLRPHDFDVDHLIPISILPINEWWNLLPADPAFNRHVKQARMVDPQDQQVVAARLQHLFQVYHAVDNLHRQVERDALKRFGLPLWDTEKLAGEVTHMSLQVAEYRQARRFRVLT</sequence>
<evidence type="ECO:0000313" key="1">
    <source>
        <dbReference type="EMBL" id="GGJ35601.1"/>
    </source>
</evidence>
<evidence type="ECO:0000313" key="2">
    <source>
        <dbReference type="Proteomes" id="UP000632222"/>
    </source>
</evidence>
<dbReference type="EMBL" id="BMOD01000007">
    <property type="protein sequence ID" value="GGJ35601.1"/>
    <property type="molecule type" value="Genomic_DNA"/>
</dbReference>
<accession>A0ABQ2D1Y7</accession>
<comment type="caution">
    <text evidence="1">The sequence shown here is derived from an EMBL/GenBank/DDBJ whole genome shotgun (WGS) entry which is preliminary data.</text>
</comment>